<dbReference type="AlphaFoldDB" id="A0AB34G1N8"/>
<reference evidence="1" key="1">
    <citation type="submission" date="2023-01" db="EMBL/GenBank/DDBJ databases">
        <title>The growth and conidiation of Purpureocillium lavendulum are regulated by nitrogen source and histone H3K14 acetylation.</title>
        <authorList>
            <person name="Tang P."/>
            <person name="Han J."/>
            <person name="Zhang C."/>
            <person name="Tang P."/>
            <person name="Qi F."/>
            <person name="Zhang K."/>
            <person name="Liang L."/>
        </authorList>
    </citation>
    <scope>NUCLEOTIDE SEQUENCE</scope>
    <source>
        <strain evidence="1">YMF1.00683</strain>
    </source>
</reference>
<name>A0AB34G1N8_9HYPO</name>
<protein>
    <submittedName>
        <fullName evidence="1">Phosphatidylethanolamine-binding protein</fullName>
    </submittedName>
</protein>
<accession>A0AB34G1N8</accession>
<proteinExistence type="predicted"/>
<organism evidence="1 2">
    <name type="scientific">Purpureocillium lavendulum</name>
    <dbReference type="NCBI Taxonomy" id="1247861"/>
    <lineage>
        <taxon>Eukaryota</taxon>
        <taxon>Fungi</taxon>
        <taxon>Dikarya</taxon>
        <taxon>Ascomycota</taxon>
        <taxon>Pezizomycotina</taxon>
        <taxon>Sordariomycetes</taxon>
        <taxon>Hypocreomycetidae</taxon>
        <taxon>Hypocreales</taxon>
        <taxon>Ophiocordycipitaceae</taxon>
        <taxon>Purpureocillium</taxon>
    </lineage>
</organism>
<evidence type="ECO:0000313" key="1">
    <source>
        <dbReference type="EMBL" id="KAJ6445178.1"/>
    </source>
</evidence>
<sequence>MSALSTAGLMGMWHFGLPTPAVVGAIILLLLGLAYRTVCLLGVPISAEDSGNTLKLWNGLSKGHHIKEQVREKDGSAVVIEPLHDFDWKTVEPRQFRHFKRIYHITMGKEGPRIQYLKDATLLTMAAGLQSDTPSDLIAIDKDYLDRVTHRRHLIEKHGSGVHGCLPGGVAAVNELYTYLTSEYLPTRFPTIFQLSDDGTQFINNAAGKTWPTAPPEDPAAALRVLGETVEEDMFLLHEMPEGHKSYAFVCCFPSGFDPSTKVGKLLKDIHAPVPSYDKIGASMERFFARTEVGKSVKRLNWAIQTHGELYNSGSNHMTNEEALDTPQDADINIDESYYRVELQTLTRLPRTRALLFSFKTYLYPLRQIKEEGLGSELADAVDGLKAGNAPGTWVYKGAARWSERVCEYLRA</sequence>
<gene>
    <name evidence="1" type="ORF">O9K51_03583</name>
</gene>
<dbReference type="InterPro" id="IPR021848">
    <property type="entry name" value="HODM_asu-like"/>
</dbReference>
<keyword evidence="2" id="KW-1185">Reference proteome</keyword>
<comment type="caution">
    <text evidence="1">The sequence shown here is derived from an EMBL/GenBank/DDBJ whole genome shotgun (WGS) entry which is preliminary data.</text>
</comment>
<dbReference type="Proteomes" id="UP001163105">
    <property type="component" value="Unassembled WGS sequence"/>
</dbReference>
<dbReference type="EMBL" id="JAQHRD010000002">
    <property type="protein sequence ID" value="KAJ6445178.1"/>
    <property type="molecule type" value="Genomic_DNA"/>
</dbReference>
<dbReference type="Pfam" id="PF11927">
    <property type="entry name" value="HODM_asu-like"/>
    <property type="match status" value="1"/>
</dbReference>
<evidence type="ECO:0000313" key="2">
    <source>
        <dbReference type="Proteomes" id="UP001163105"/>
    </source>
</evidence>